<name>G0N1Q4_CAEBE</name>
<keyword evidence="3" id="KW-1185">Reference proteome</keyword>
<gene>
    <name evidence="2" type="ORF">CAEBREN_23353</name>
</gene>
<proteinExistence type="predicted"/>
<dbReference type="OrthoDB" id="5801404at2759"/>
<dbReference type="FunCoup" id="G0N1Q4">
    <property type="interactions" value="226"/>
</dbReference>
<dbReference type="EMBL" id="GL379828">
    <property type="protein sequence ID" value="EGT50386.1"/>
    <property type="molecule type" value="Genomic_DNA"/>
</dbReference>
<feature type="signal peptide" evidence="1">
    <location>
        <begin position="1"/>
        <end position="19"/>
    </location>
</feature>
<dbReference type="PANTHER" id="PTHR36953">
    <property type="entry name" value="PROTEIN CBG07386-RELATED"/>
    <property type="match status" value="1"/>
</dbReference>
<dbReference type="Proteomes" id="UP000008068">
    <property type="component" value="Unassembled WGS sequence"/>
</dbReference>
<accession>G0N1Q4</accession>
<evidence type="ECO:0000256" key="1">
    <source>
        <dbReference type="SAM" id="SignalP"/>
    </source>
</evidence>
<organism evidence="3">
    <name type="scientific">Caenorhabditis brenneri</name>
    <name type="common">Nematode worm</name>
    <dbReference type="NCBI Taxonomy" id="135651"/>
    <lineage>
        <taxon>Eukaryota</taxon>
        <taxon>Metazoa</taxon>
        <taxon>Ecdysozoa</taxon>
        <taxon>Nematoda</taxon>
        <taxon>Chromadorea</taxon>
        <taxon>Rhabditida</taxon>
        <taxon>Rhabditina</taxon>
        <taxon>Rhabditomorpha</taxon>
        <taxon>Rhabditoidea</taxon>
        <taxon>Rhabditidae</taxon>
        <taxon>Peloderinae</taxon>
        <taxon>Caenorhabditis</taxon>
    </lineage>
</organism>
<evidence type="ECO:0000313" key="2">
    <source>
        <dbReference type="EMBL" id="EGT50386.1"/>
    </source>
</evidence>
<dbReference type="HOGENOM" id="CLU_099988_0_0_1"/>
<dbReference type="OMA" id="HEWIKEK"/>
<reference evidence="3" key="1">
    <citation type="submission" date="2011-07" db="EMBL/GenBank/DDBJ databases">
        <authorList>
            <consortium name="Caenorhabditis brenneri Sequencing and Analysis Consortium"/>
            <person name="Wilson R.K."/>
        </authorList>
    </citation>
    <scope>NUCLEOTIDE SEQUENCE [LARGE SCALE GENOMIC DNA]</scope>
    <source>
        <strain evidence="3">PB2801</strain>
    </source>
</reference>
<evidence type="ECO:0000313" key="3">
    <source>
        <dbReference type="Proteomes" id="UP000008068"/>
    </source>
</evidence>
<dbReference type="eggNOG" id="ENOG502T3DR">
    <property type="taxonomic scope" value="Eukaryota"/>
</dbReference>
<dbReference type="InterPro" id="IPR040437">
    <property type="entry name" value="F10E9.3-like"/>
</dbReference>
<feature type="chain" id="PRO_5003404025" evidence="1">
    <location>
        <begin position="20"/>
        <end position="205"/>
    </location>
</feature>
<sequence length="205" mass="23941">MALSIRTIIFFAMCSSVSSSTTYNSVEPPPLYRTDIGTDDEIFELVKASCPSMSMMCPFAEFAVKPYNHEWIKEKVLAARAVEVYKLGAVRRPDEKDYFRAFFCCTHGPCMKECGLHQKEEKQIVKDFPENVDAIFALGIQELEPFEKYVRKYVARIGDLGKRWRRPYEFPAEIEEYFDFITKHEMILTKLLEDQELRNKAFNNE</sequence>
<dbReference type="InParanoid" id="G0N1Q4"/>
<dbReference type="PANTHER" id="PTHR36953:SF3">
    <property type="entry name" value="DUF19 DOMAIN-CONTAINING PROTEIN-RELATED"/>
    <property type="match status" value="1"/>
</dbReference>
<protein>
    <submittedName>
        <fullName evidence="2">Uncharacterized protein</fullName>
    </submittedName>
</protein>
<dbReference type="AlphaFoldDB" id="G0N1Q4"/>
<keyword evidence="1" id="KW-0732">Signal</keyword>